<dbReference type="Proteomes" id="UP000011910">
    <property type="component" value="Unassembled WGS sequence"/>
</dbReference>
<evidence type="ECO:0000256" key="6">
    <source>
        <dbReference type="ARBA" id="ARBA00022840"/>
    </source>
</evidence>
<dbReference type="RefSeq" id="WP_009195029.1">
    <property type="nucleotide sequence ID" value="NZ_AODQ01000031.1"/>
</dbReference>
<keyword evidence="7 9" id="KW-0234">DNA repair</keyword>
<evidence type="ECO:0000256" key="8">
    <source>
        <dbReference type="ARBA" id="ARBA00033408"/>
    </source>
</evidence>
<comment type="caution">
    <text evidence="12">The sequence shown here is derived from an EMBL/GenBank/DDBJ whole genome shotgun (WGS) entry which is preliminary data.</text>
</comment>
<dbReference type="GO" id="GO:0043590">
    <property type="term" value="C:bacterial nucleoid"/>
    <property type="evidence" value="ECO:0007669"/>
    <property type="project" value="TreeGrafter"/>
</dbReference>
<evidence type="ECO:0000256" key="5">
    <source>
        <dbReference type="ARBA" id="ARBA00022763"/>
    </source>
</evidence>
<keyword evidence="4" id="KW-0547">Nucleotide-binding</keyword>
<dbReference type="eggNOG" id="COG0497">
    <property type="taxonomic scope" value="Bacteria"/>
</dbReference>
<dbReference type="NCBIfam" id="TIGR00634">
    <property type="entry name" value="recN"/>
    <property type="match status" value="1"/>
</dbReference>
<accession>M7NY00</accession>
<dbReference type="GO" id="GO:0005524">
    <property type="term" value="F:ATP binding"/>
    <property type="evidence" value="ECO:0007669"/>
    <property type="project" value="UniProtKB-KW"/>
</dbReference>
<evidence type="ECO:0000256" key="1">
    <source>
        <dbReference type="ARBA" id="ARBA00003618"/>
    </source>
</evidence>
<evidence type="ECO:0000259" key="11">
    <source>
        <dbReference type="Pfam" id="PF02463"/>
    </source>
</evidence>
<evidence type="ECO:0000256" key="10">
    <source>
        <dbReference type="SAM" id="Coils"/>
    </source>
</evidence>
<comment type="function">
    <text evidence="1 9">May be involved in recombinational repair of damaged DNA.</text>
</comment>
<keyword evidence="6" id="KW-0067">ATP-binding</keyword>
<gene>
    <name evidence="12" type="primary">recN</name>
    <name evidence="12" type="ORF">ADICEAN_01632</name>
</gene>
<comment type="similarity">
    <text evidence="2 9">Belongs to the RecN family.</text>
</comment>
<evidence type="ECO:0000256" key="9">
    <source>
        <dbReference type="PIRNR" id="PIRNR003128"/>
    </source>
</evidence>
<evidence type="ECO:0000256" key="3">
    <source>
        <dbReference type="ARBA" id="ARBA00021315"/>
    </source>
</evidence>
<proteinExistence type="inferred from homology"/>
<dbReference type="InterPro" id="IPR027417">
    <property type="entry name" value="P-loop_NTPase"/>
</dbReference>
<keyword evidence="13" id="KW-1185">Reference proteome</keyword>
<dbReference type="STRING" id="1279009.ADICEAN_01632"/>
<feature type="coiled-coil region" evidence="10">
    <location>
        <begin position="323"/>
        <end position="364"/>
    </location>
</feature>
<dbReference type="Pfam" id="PF02463">
    <property type="entry name" value="SMC_N"/>
    <property type="match status" value="1"/>
</dbReference>
<sequence length="552" mass="61832">MLKHLLIKNYALIRELEMQPSAHLNIITGETGAGKSIMLGAVGMLLGNRADTRMLYDEETKCVVEGTFDISEYAALKQVFGEEELEYDAETVIRREISPSGKSRAFINDTPVTLEVLRRVGEYLMDVHSQHDTLQLGTNAYQLSILDAYAQTTAELERYQQAYRGMRRLQQALDRLQDEAASMRKEADYNAYLLQELEEARLDGLDQQEQEEELEKLEHAEEIKVKLAGVLQALEYGDELALNPQLHSVLAELRAVGKYAESYRQLAQRLESVVIELKDITREVEAEEGAVELDQERIVTLQDRLSALYKLQQKHGVQSVQELLQLRNELSGKVNRAEGLDEEIAAIQQQLQEARQQVEETGTALSKKRKGVFEKLVKQIEELLGGLGMPEARLQIDHKAIAPAPTGLDEVNLLFTANKGMKPQPLKAVASGGEFSRLMFCVKYVLADKTALPTIVFDEIDTGISGEIALKMVRMMQQMARGHQVISISHLPQIAAKGEAHYFVYKDNSTAKTFSRIKKLTEEERVQEIAKMIGGATPSAVAFESARELMAG</sequence>
<dbReference type="EMBL" id="AODQ01000031">
    <property type="protein sequence ID" value="EMR03239.1"/>
    <property type="molecule type" value="Genomic_DNA"/>
</dbReference>
<feature type="domain" description="RecF/RecN/SMC N-terminal" evidence="11">
    <location>
        <begin position="1"/>
        <end position="509"/>
    </location>
</feature>
<dbReference type="SUPFAM" id="SSF52540">
    <property type="entry name" value="P-loop containing nucleoside triphosphate hydrolases"/>
    <property type="match status" value="2"/>
</dbReference>
<dbReference type="InterPro" id="IPR004604">
    <property type="entry name" value="DNA_recomb/repair_RecN"/>
</dbReference>
<keyword evidence="5 9" id="KW-0227">DNA damage</keyword>
<evidence type="ECO:0000256" key="2">
    <source>
        <dbReference type="ARBA" id="ARBA00009441"/>
    </source>
</evidence>
<protein>
    <recommendedName>
        <fullName evidence="3 9">DNA repair protein RecN</fullName>
    </recommendedName>
    <alternativeName>
        <fullName evidence="8 9">Recombination protein N</fullName>
    </alternativeName>
</protein>
<dbReference type="GO" id="GO:0006310">
    <property type="term" value="P:DNA recombination"/>
    <property type="evidence" value="ECO:0007669"/>
    <property type="project" value="InterPro"/>
</dbReference>
<keyword evidence="10" id="KW-0175">Coiled coil</keyword>
<dbReference type="CDD" id="cd03241">
    <property type="entry name" value="ABC_RecN"/>
    <property type="match status" value="2"/>
</dbReference>
<dbReference type="AlphaFoldDB" id="M7NY00"/>
<dbReference type="GO" id="GO:0006281">
    <property type="term" value="P:DNA repair"/>
    <property type="evidence" value="ECO:0007669"/>
    <property type="project" value="UniProtKB-KW"/>
</dbReference>
<evidence type="ECO:0000313" key="13">
    <source>
        <dbReference type="Proteomes" id="UP000011910"/>
    </source>
</evidence>
<organism evidence="12 13">
    <name type="scientific">Cesiribacter andamanensis AMV16</name>
    <dbReference type="NCBI Taxonomy" id="1279009"/>
    <lineage>
        <taxon>Bacteria</taxon>
        <taxon>Pseudomonadati</taxon>
        <taxon>Bacteroidota</taxon>
        <taxon>Cytophagia</taxon>
        <taxon>Cytophagales</taxon>
        <taxon>Cesiribacteraceae</taxon>
        <taxon>Cesiribacter</taxon>
    </lineage>
</organism>
<evidence type="ECO:0000256" key="7">
    <source>
        <dbReference type="ARBA" id="ARBA00023204"/>
    </source>
</evidence>
<evidence type="ECO:0000313" key="12">
    <source>
        <dbReference type="EMBL" id="EMR03239.1"/>
    </source>
</evidence>
<dbReference type="PATRIC" id="fig|1279009.4.peg.1655"/>
<dbReference type="PIRSF" id="PIRSF003128">
    <property type="entry name" value="RecN"/>
    <property type="match status" value="1"/>
</dbReference>
<dbReference type="InterPro" id="IPR003395">
    <property type="entry name" value="RecF/RecN/SMC_N"/>
</dbReference>
<dbReference type="PANTHER" id="PTHR11059:SF0">
    <property type="entry name" value="DNA REPAIR PROTEIN RECN"/>
    <property type="match status" value="1"/>
</dbReference>
<dbReference type="Gene3D" id="3.40.50.300">
    <property type="entry name" value="P-loop containing nucleotide triphosphate hydrolases"/>
    <property type="match status" value="2"/>
</dbReference>
<feature type="coiled-coil region" evidence="10">
    <location>
        <begin position="149"/>
        <end position="186"/>
    </location>
</feature>
<dbReference type="PANTHER" id="PTHR11059">
    <property type="entry name" value="DNA REPAIR PROTEIN RECN"/>
    <property type="match status" value="1"/>
</dbReference>
<name>M7NY00_9BACT</name>
<dbReference type="OrthoDB" id="9806954at2"/>
<reference evidence="12 13" key="1">
    <citation type="journal article" date="2013" name="Genome Announc.">
        <title>Draft Genome Sequence of Cesiribacter andamanensis Strain AMV16T, Isolated from a Soil Sample from a Mud Volcano in the Andaman Islands, India.</title>
        <authorList>
            <person name="Shivaji S."/>
            <person name="Ara S."/>
            <person name="Begum Z."/>
            <person name="Srinivas T.N."/>
            <person name="Singh A."/>
            <person name="Kumar Pinnaka A."/>
        </authorList>
    </citation>
    <scope>NUCLEOTIDE SEQUENCE [LARGE SCALE GENOMIC DNA]</scope>
    <source>
        <strain evidence="12 13">AMV16</strain>
    </source>
</reference>
<evidence type="ECO:0000256" key="4">
    <source>
        <dbReference type="ARBA" id="ARBA00022741"/>
    </source>
</evidence>
<dbReference type="GO" id="GO:0009432">
    <property type="term" value="P:SOS response"/>
    <property type="evidence" value="ECO:0007669"/>
    <property type="project" value="TreeGrafter"/>
</dbReference>